<reference evidence="2" key="1">
    <citation type="journal article" date="2019" name="Arch. Virol.">
        <title>Discovery of three RNA viruses using ant transcriptomic datasets.</title>
        <authorList>
            <person name="Kleanthous E."/>
            <person name="Olendraite I."/>
            <person name="Lukhovitskaya N.I."/>
            <person name="Firth A.E."/>
        </authorList>
    </citation>
    <scope>NUCLEOTIDE SEQUENCE</scope>
    <source>
        <strain evidence="2">Cambridge</strain>
    </source>
</reference>
<feature type="region of interest" description="Disordered" evidence="1">
    <location>
        <begin position="138"/>
        <end position="173"/>
    </location>
</feature>
<dbReference type="RefSeq" id="YP_010797900.1">
    <property type="nucleotide sequence ID" value="NC_076249.1"/>
</dbReference>
<organism evidence="2">
    <name type="scientific">Formica fusca virus 1</name>
    <dbReference type="NCBI Taxonomy" id="2018499"/>
    <lineage>
        <taxon>Viruses</taxon>
        <taxon>Riboviria</taxon>
        <taxon>Orthornavirae</taxon>
        <taxon>Negarnaviricota</taxon>
        <taxon>Haploviricotina</taxon>
        <taxon>Monjiviricetes</taxon>
        <taxon>Mononegavirales</taxon>
        <taxon>Nyamiviridae</taxon>
        <taxon>Formivirus</taxon>
        <taxon>Formivirus angliae</taxon>
    </lineage>
</organism>
<accession>A0A3G5FMG1</accession>
<feature type="region of interest" description="Disordered" evidence="1">
    <location>
        <begin position="1"/>
        <end position="77"/>
    </location>
</feature>
<dbReference type="Proteomes" id="UP000676385">
    <property type="component" value="Segment"/>
</dbReference>
<protein>
    <submittedName>
        <fullName evidence="2">Putative polymerase co-factor</fullName>
    </submittedName>
</protein>
<sequence length="184" mass="20275">MQENPLVPSDPESDGDLADTIEQQYLPKTPSSTSTATERSLRAETPMRTRAAGVKRPTNYPIQEPPLTKRKGNPTRSHTEIMNKLDQCDADNKTILANQEVLRINQENIIARLDRMTKMIIDCQTRMSVAEIRIQGMQEARKEATTGPQATTSQDRSTEPDVTPHAHVGSGTDDAPCLGAGAFF</sequence>
<evidence type="ECO:0000313" key="2">
    <source>
        <dbReference type="EMBL" id="AYW51535.1"/>
    </source>
</evidence>
<evidence type="ECO:0000256" key="1">
    <source>
        <dbReference type="SAM" id="MobiDB-lite"/>
    </source>
</evidence>
<dbReference type="GeneID" id="80535895"/>
<keyword evidence="3" id="KW-1185">Reference proteome</keyword>
<feature type="compositionally biased region" description="Polar residues" evidence="1">
    <location>
        <begin position="146"/>
        <end position="155"/>
    </location>
</feature>
<proteinExistence type="predicted"/>
<dbReference type="KEGG" id="vg:80535895"/>
<name>A0A3G5FMG1_9MONO</name>
<evidence type="ECO:0000313" key="3">
    <source>
        <dbReference type="Proteomes" id="UP000676385"/>
    </source>
</evidence>
<feature type="compositionally biased region" description="Polar residues" evidence="1">
    <location>
        <begin position="29"/>
        <end position="38"/>
    </location>
</feature>
<dbReference type="EMBL" id="MH477287">
    <property type="protein sequence ID" value="AYW51535.1"/>
    <property type="molecule type" value="Viral_cRNA"/>
</dbReference>